<comment type="subcellular location">
    <subcellularLocation>
        <location evidence="2">Cell inner membrane</location>
        <topology evidence="2">Multi-pass membrane protein</topology>
    </subcellularLocation>
</comment>
<feature type="transmembrane region" description="Helical" evidence="19">
    <location>
        <begin position="754"/>
        <end position="779"/>
    </location>
</feature>
<gene>
    <name evidence="21" type="ORF">BKM31_23090</name>
</gene>
<keyword evidence="8" id="KW-0597">Phosphoprotein</keyword>
<dbReference type="SFLD" id="SFLDF00027">
    <property type="entry name" value="p-type_atpase"/>
    <property type="match status" value="1"/>
</dbReference>
<dbReference type="GO" id="GO:0005524">
    <property type="term" value="F:ATP binding"/>
    <property type="evidence" value="ECO:0007669"/>
    <property type="project" value="UniProtKB-KW"/>
</dbReference>
<dbReference type="GO" id="GO:0005886">
    <property type="term" value="C:plasma membrane"/>
    <property type="evidence" value="ECO:0007669"/>
    <property type="project" value="UniProtKB-SubCell"/>
</dbReference>
<evidence type="ECO:0000313" key="21">
    <source>
        <dbReference type="EMBL" id="AQZ63961.1"/>
    </source>
</evidence>
<reference evidence="22" key="1">
    <citation type="journal article" date="2017" name="Med. Chem. Commun.">
        <title>Nonomuraea sp. ATCC 55076 harbours the largest actinomycete chromosome to date and the kistamicin biosynthetic gene cluster.</title>
        <authorList>
            <person name="Nazari B."/>
            <person name="Forneris C.C."/>
            <person name="Gibson M.I."/>
            <person name="Moon K."/>
            <person name="Schramma K.R."/>
            <person name="Seyedsayamdost M.R."/>
        </authorList>
    </citation>
    <scope>NUCLEOTIDE SEQUENCE [LARGE SCALE GENOMIC DNA]</scope>
    <source>
        <strain evidence="22">ATCC 55076</strain>
    </source>
</reference>
<dbReference type="OrthoDB" id="9814270at2"/>
<evidence type="ECO:0000256" key="5">
    <source>
        <dbReference type="ARBA" id="ARBA00013555"/>
    </source>
</evidence>
<dbReference type="Pfam" id="PF00122">
    <property type="entry name" value="E1-E2_ATPase"/>
    <property type="match status" value="1"/>
</dbReference>
<name>A0A1V0A173_9ACTN</name>
<dbReference type="InterPro" id="IPR018303">
    <property type="entry name" value="ATPase_P-typ_P_site"/>
</dbReference>
<dbReference type="EC" id="7.2.2.14" evidence="4"/>
<dbReference type="InterPro" id="IPR023298">
    <property type="entry name" value="ATPase_P-typ_TM_dom_sf"/>
</dbReference>
<dbReference type="Gene3D" id="1.20.1110.10">
    <property type="entry name" value="Calcium-transporting ATPase, transmembrane domain"/>
    <property type="match status" value="2"/>
</dbReference>
<dbReference type="InterPro" id="IPR023214">
    <property type="entry name" value="HAD_sf"/>
</dbReference>
<keyword evidence="7" id="KW-0997">Cell inner membrane</keyword>
<dbReference type="SFLD" id="SFLDG00002">
    <property type="entry name" value="C1.7:_P-type_atpase_like"/>
    <property type="match status" value="1"/>
</dbReference>
<evidence type="ECO:0000256" key="9">
    <source>
        <dbReference type="ARBA" id="ARBA00022692"/>
    </source>
</evidence>
<comment type="function">
    <text evidence="1">Mediates magnesium influx to the cytosol.</text>
</comment>
<dbReference type="InterPro" id="IPR006415">
    <property type="entry name" value="P-type_ATPase_IIIB"/>
</dbReference>
<feature type="transmembrane region" description="Helical" evidence="19">
    <location>
        <begin position="785"/>
        <end position="806"/>
    </location>
</feature>
<dbReference type="NCBIfam" id="TIGR01494">
    <property type="entry name" value="ATPase_P-type"/>
    <property type="match status" value="2"/>
</dbReference>
<dbReference type="InterPro" id="IPR023299">
    <property type="entry name" value="ATPase_P-typ_cyto_dom_N"/>
</dbReference>
<dbReference type="SMART" id="SM00831">
    <property type="entry name" value="Cation_ATPase_N"/>
    <property type="match status" value="1"/>
</dbReference>
<dbReference type="Pfam" id="PF13246">
    <property type="entry name" value="Cation_ATPase"/>
    <property type="match status" value="1"/>
</dbReference>
<evidence type="ECO:0000313" key="22">
    <source>
        <dbReference type="Proteomes" id="UP000190797"/>
    </source>
</evidence>
<dbReference type="EMBL" id="CP017717">
    <property type="protein sequence ID" value="AQZ63961.1"/>
    <property type="molecule type" value="Genomic_DNA"/>
</dbReference>
<dbReference type="Gene3D" id="3.40.1110.10">
    <property type="entry name" value="Calcium-transporting ATPase, cytoplasmic domain N"/>
    <property type="match status" value="2"/>
</dbReference>
<evidence type="ECO:0000256" key="15">
    <source>
        <dbReference type="ARBA" id="ARBA00023136"/>
    </source>
</evidence>
<keyword evidence="9 19" id="KW-0812">Transmembrane</keyword>
<dbReference type="STRING" id="1909395.BKM31_23090"/>
<dbReference type="KEGG" id="noa:BKM31_23090"/>
<dbReference type="GO" id="GO:0015444">
    <property type="term" value="F:P-type magnesium transporter activity"/>
    <property type="evidence" value="ECO:0007669"/>
    <property type="project" value="UniProtKB-EC"/>
</dbReference>
<dbReference type="PROSITE" id="PS00154">
    <property type="entry name" value="ATPASE_E1_E2"/>
    <property type="match status" value="1"/>
</dbReference>
<comment type="similarity">
    <text evidence="3">Belongs to the cation transport ATPase (P-type) (TC 3.A.3) family. Type IIIB subfamily.</text>
</comment>
<keyword evidence="10" id="KW-0547">Nucleotide-binding</keyword>
<dbReference type="AlphaFoldDB" id="A0A1V0A173"/>
<dbReference type="InterPro" id="IPR004014">
    <property type="entry name" value="ATPase_P-typ_cation-transptr_N"/>
</dbReference>
<dbReference type="InterPro" id="IPR044492">
    <property type="entry name" value="P_typ_ATPase_HD_dom"/>
</dbReference>
<dbReference type="Pfam" id="PF00690">
    <property type="entry name" value="Cation_ATPase_N"/>
    <property type="match status" value="1"/>
</dbReference>
<keyword evidence="11" id="KW-0067">ATP-binding</keyword>
<dbReference type="Pfam" id="PF00689">
    <property type="entry name" value="Cation_ATPase_C"/>
    <property type="match status" value="1"/>
</dbReference>
<evidence type="ECO:0000256" key="6">
    <source>
        <dbReference type="ARBA" id="ARBA00022475"/>
    </source>
</evidence>
<feature type="transmembrane region" description="Helical" evidence="19">
    <location>
        <begin position="251"/>
        <end position="271"/>
    </location>
</feature>
<feature type="transmembrane region" description="Helical" evidence="19">
    <location>
        <begin position="848"/>
        <end position="866"/>
    </location>
</feature>
<dbReference type="InterPro" id="IPR001757">
    <property type="entry name" value="P_typ_ATPase"/>
</dbReference>
<dbReference type="SUPFAM" id="SSF81660">
    <property type="entry name" value="Metal cation-transporting ATPase, ATP-binding domain N"/>
    <property type="match status" value="1"/>
</dbReference>
<keyword evidence="6" id="KW-1003">Cell membrane</keyword>
<accession>A0A1V0A173</accession>
<sequence>MVCPRNIGVAWAPEGGDTRFGALRLLESGPRGLTEAQAERRLLAHGENVVPAHRPVSWPRRLARSLRDPFTMVLLALGVVSALIASWGTAGVIVLLVAASCLLRSNGEHRADRSTAALRELVASTVTVRRRPHEEAAPREREIPVDELVPGDVIKLGPGDVVPADVRLLRASGLTVHQAALTGESEPVPKQAHDLPEGTDHLLWQGSSVASGTATAVVTATGAATLYAGAQQAPARKPSAFDRSVNGISWILVRVMLVIPPVALVANALLHGKGLEALPFAVAVAVGLTPEMLPVVVTTALARGAALLARDGVIVKRLPALHDVGAIDVLCVDKTGTLTQDRPVLSGSVGPDGRADPAALRWAAVNSFWTLHLTDPPTPDPLDEAILDAAPDPGDVEGLRATPFDPTRKLSCALVRTDDAAAYVVVVKGAVEAVLDRCAMSAAERGRAAEVARALAGAGARVLAVATAESTTERTAERMAEHAVSRTAEHPLEGRAGHALSGAAERMLEGRAGRAGEGIRDHLPDEERGLRLVGFVTLVDALSPEAAGALAVLAGREITVKVLTGDHPATAARVCRDLGLKVEAVADAASLTPQALERATVIARCTPEDKARVVTALREAGHTVGFLGDGSNDRPAMRVADVGICPRSAVDVTREAADIVLAAKDLTAVDQAVLAGRRSTGNIITYLRIALSSNVGNVIAMLAAGLAFPFLPMLPIQVLLQNVCFDAAQLSFAFDRAAPATLRRPLRLRPNGIVRFIVGFGVLNALVDLATFAVLTWGVRAAGQPAFHTGWFIENLLTQAVVMLLLRPTIQVSRPLGLAAGALAVVGLLLPLSPLAGVFGLVALPAASYAWLLLVVVLYGGGLLAINRRTGWIAERS</sequence>
<keyword evidence="14 19" id="KW-1133">Transmembrane helix</keyword>
<dbReference type="InterPro" id="IPR036412">
    <property type="entry name" value="HAD-like_sf"/>
</dbReference>
<evidence type="ECO:0000256" key="1">
    <source>
        <dbReference type="ARBA" id="ARBA00003954"/>
    </source>
</evidence>
<evidence type="ECO:0000259" key="20">
    <source>
        <dbReference type="SMART" id="SM00831"/>
    </source>
</evidence>
<dbReference type="PRINTS" id="PR01836">
    <property type="entry name" value="MGATPASE"/>
</dbReference>
<dbReference type="InterPro" id="IPR059000">
    <property type="entry name" value="ATPase_P-type_domA"/>
</dbReference>
<evidence type="ECO:0000256" key="8">
    <source>
        <dbReference type="ARBA" id="ARBA00022553"/>
    </source>
</evidence>
<evidence type="ECO:0000256" key="16">
    <source>
        <dbReference type="ARBA" id="ARBA00029806"/>
    </source>
</evidence>
<evidence type="ECO:0000256" key="4">
    <source>
        <dbReference type="ARBA" id="ARBA00012786"/>
    </source>
</evidence>
<feature type="domain" description="Cation-transporting P-type ATPase N-terminal" evidence="20">
    <location>
        <begin position="13"/>
        <end position="86"/>
    </location>
</feature>
<evidence type="ECO:0000256" key="12">
    <source>
        <dbReference type="ARBA" id="ARBA00022842"/>
    </source>
</evidence>
<comment type="catalytic activity">
    <reaction evidence="18">
        <text>ATP + H2O = ADP + phosphate + H(+)</text>
        <dbReference type="Rhea" id="RHEA:13065"/>
        <dbReference type="ChEBI" id="CHEBI:15377"/>
        <dbReference type="ChEBI" id="CHEBI:15378"/>
        <dbReference type="ChEBI" id="CHEBI:30616"/>
        <dbReference type="ChEBI" id="CHEBI:43474"/>
        <dbReference type="ChEBI" id="CHEBI:456216"/>
    </reaction>
</comment>
<evidence type="ECO:0000256" key="3">
    <source>
        <dbReference type="ARBA" id="ARBA00008746"/>
    </source>
</evidence>
<organism evidence="21 22">
    <name type="scientific">[Actinomadura] parvosata subsp. kistnae</name>
    <dbReference type="NCBI Taxonomy" id="1909395"/>
    <lineage>
        <taxon>Bacteria</taxon>
        <taxon>Bacillati</taxon>
        <taxon>Actinomycetota</taxon>
        <taxon>Actinomycetes</taxon>
        <taxon>Streptosporangiales</taxon>
        <taxon>Streptosporangiaceae</taxon>
        <taxon>Nonomuraea</taxon>
    </lineage>
</organism>
<dbReference type="Pfam" id="PF00702">
    <property type="entry name" value="Hydrolase"/>
    <property type="match status" value="1"/>
</dbReference>
<dbReference type="SUPFAM" id="SSF81665">
    <property type="entry name" value="Calcium ATPase, transmembrane domain M"/>
    <property type="match status" value="1"/>
</dbReference>
<dbReference type="Gene3D" id="3.40.50.1000">
    <property type="entry name" value="HAD superfamily/HAD-like"/>
    <property type="match status" value="2"/>
</dbReference>
<protein>
    <recommendedName>
        <fullName evidence="5">Magnesium-transporting ATPase, P-type 1</fullName>
        <ecNumber evidence="4">7.2.2.14</ecNumber>
    </recommendedName>
    <alternativeName>
        <fullName evidence="16">Mg(2+) transport ATPase, P-type 1</fullName>
    </alternativeName>
</protein>
<dbReference type="SUPFAM" id="SSF56784">
    <property type="entry name" value="HAD-like"/>
    <property type="match status" value="1"/>
</dbReference>
<keyword evidence="15 19" id="KW-0472">Membrane</keyword>
<evidence type="ECO:0000256" key="11">
    <source>
        <dbReference type="ARBA" id="ARBA00022840"/>
    </source>
</evidence>
<proteinExistence type="inferred from homology"/>
<dbReference type="SUPFAM" id="SSF81653">
    <property type="entry name" value="Calcium ATPase, transduction domain A"/>
    <property type="match status" value="1"/>
</dbReference>
<evidence type="ECO:0000256" key="14">
    <source>
        <dbReference type="ARBA" id="ARBA00022989"/>
    </source>
</evidence>
<dbReference type="PANTHER" id="PTHR42861">
    <property type="entry name" value="CALCIUM-TRANSPORTING ATPASE"/>
    <property type="match status" value="1"/>
</dbReference>
<keyword evidence="12" id="KW-0460">Magnesium</keyword>
<dbReference type="InterPro" id="IPR008250">
    <property type="entry name" value="ATPase_P-typ_transduc_dom_A_sf"/>
</dbReference>
<dbReference type="Gene3D" id="2.70.150.10">
    <property type="entry name" value="Calcium-transporting ATPase, cytoplasmic transduction domain A"/>
    <property type="match status" value="1"/>
</dbReference>
<dbReference type="SFLD" id="SFLDS00003">
    <property type="entry name" value="Haloacid_Dehalogenase"/>
    <property type="match status" value="1"/>
</dbReference>
<evidence type="ECO:0000256" key="13">
    <source>
        <dbReference type="ARBA" id="ARBA00022967"/>
    </source>
</evidence>
<evidence type="ECO:0000256" key="10">
    <source>
        <dbReference type="ARBA" id="ARBA00022741"/>
    </source>
</evidence>
<dbReference type="Proteomes" id="UP000190797">
    <property type="component" value="Chromosome"/>
</dbReference>
<evidence type="ECO:0000256" key="19">
    <source>
        <dbReference type="SAM" id="Phobius"/>
    </source>
</evidence>
<dbReference type="InterPro" id="IPR006068">
    <property type="entry name" value="ATPase_P-typ_cation-transptr_C"/>
</dbReference>
<evidence type="ECO:0000256" key="17">
    <source>
        <dbReference type="ARBA" id="ARBA00047295"/>
    </source>
</evidence>
<feature type="transmembrane region" description="Helical" evidence="19">
    <location>
        <begin position="70"/>
        <end position="103"/>
    </location>
</feature>
<evidence type="ECO:0000256" key="7">
    <source>
        <dbReference type="ARBA" id="ARBA00022519"/>
    </source>
</evidence>
<feature type="transmembrane region" description="Helical" evidence="19">
    <location>
        <begin position="818"/>
        <end position="842"/>
    </location>
</feature>
<evidence type="ECO:0000256" key="18">
    <source>
        <dbReference type="ARBA" id="ARBA00049360"/>
    </source>
</evidence>
<evidence type="ECO:0000256" key="2">
    <source>
        <dbReference type="ARBA" id="ARBA00004429"/>
    </source>
</evidence>
<comment type="catalytic activity">
    <reaction evidence="17">
        <text>Mg(2+)(out) + ATP + H2O = Mg(2+)(in) + ADP + phosphate + H(+)</text>
        <dbReference type="Rhea" id="RHEA:10260"/>
        <dbReference type="ChEBI" id="CHEBI:15377"/>
        <dbReference type="ChEBI" id="CHEBI:15378"/>
        <dbReference type="ChEBI" id="CHEBI:18420"/>
        <dbReference type="ChEBI" id="CHEBI:30616"/>
        <dbReference type="ChEBI" id="CHEBI:43474"/>
        <dbReference type="ChEBI" id="CHEBI:456216"/>
        <dbReference type="EC" id="7.2.2.14"/>
    </reaction>
</comment>
<dbReference type="GO" id="GO:0016887">
    <property type="term" value="F:ATP hydrolysis activity"/>
    <property type="evidence" value="ECO:0007669"/>
    <property type="project" value="InterPro"/>
</dbReference>
<keyword evidence="13" id="KW-1278">Translocase</keyword>
<keyword evidence="22" id="KW-1185">Reference proteome</keyword>